<dbReference type="AlphaFoldDB" id="A0A0F7FE89"/>
<evidence type="ECO:0000313" key="5">
    <source>
        <dbReference type="EMBL" id="AKG37195.1"/>
    </source>
</evidence>
<dbReference type="Proteomes" id="UP000034189">
    <property type="component" value="Chromosome"/>
</dbReference>
<reference evidence="5 6" key="1">
    <citation type="submission" date="2015-03" db="EMBL/GenBank/DDBJ databases">
        <authorList>
            <person name="Abdul Halim M."/>
        </authorList>
    </citation>
    <scope>NUCLEOTIDE SEQUENCE [LARGE SCALE GENOMIC DNA]</scope>
    <source>
        <strain evidence="5 6">ATCC 35681</strain>
    </source>
</reference>
<dbReference type="SFLD" id="SFLDS00029">
    <property type="entry name" value="Radical_SAM"/>
    <property type="match status" value="1"/>
</dbReference>
<dbReference type="PATRIC" id="fig|1333534.5.peg.5256"/>
<accession>A0A0F7FE89</accession>
<sequence length="283" mass="32534">MQINDTMAKKILSETKGESTVGFTHSLNPYSGCAFGCSYCYVREMPIQKYKDIPWGEWINIKLNAAENYNKEINSLRGRNKPINIFMSTATDPYQPIERKVEITRKILTEMIESPPDFLQIQTRSPLVVRDLDLLLELQQRCELLVSMTIETDREDIKRLFAPLAPGINLRLKALEDVHATGIATQASISPLLPFTPDFPKRLQGIVDRIYIDSLNIGDGLKGERSKRLGMPLIFQKNGFSKWYQPDIHLKTYNYFIKQFNERTVFLSSSKKYPLKGKICTFN</sequence>
<dbReference type="InterPro" id="IPR007197">
    <property type="entry name" value="rSAM"/>
</dbReference>
<dbReference type="GO" id="GO:0016829">
    <property type="term" value="F:lyase activity"/>
    <property type="evidence" value="ECO:0007669"/>
    <property type="project" value="UniProtKB-KW"/>
</dbReference>
<evidence type="ECO:0000256" key="3">
    <source>
        <dbReference type="ARBA" id="ARBA00023014"/>
    </source>
</evidence>
<dbReference type="EMBL" id="CP011114">
    <property type="protein sequence ID" value="AKG37195.1"/>
    <property type="molecule type" value="Genomic_DNA"/>
</dbReference>
<keyword evidence="1" id="KW-0479">Metal-binding</keyword>
<gene>
    <name evidence="5" type="ORF">VK70_24070</name>
</gene>
<dbReference type="GO" id="GO:0051536">
    <property type="term" value="F:iron-sulfur cluster binding"/>
    <property type="evidence" value="ECO:0007669"/>
    <property type="project" value="UniProtKB-KW"/>
</dbReference>
<reference evidence="5 6" key="2">
    <citation type="journal article" date="2016" name="Genome Announc.">
        <title>Genome Sequence of a Gram-Positive Diazotroph, Paenibacillus durus Type Strain ATCC 35681.</title>
        <authorList>
            <person name="Halim M.A."/>
            <person name="Rahman A.Y."/>
            <person name="Sim K.S."/>
            <person name="Yam H.C."/>
            <person name="Rahim A.A."/>
            <person name="Ghazali A.H."/>
            <person name="Najimudin N."/>
        </authorList>
    </citation>
    <scope>NUCLEOTIDE SEQUENCE [LARGE SCALE GENOMIC DNA]</scope>
    <source>
        <strain evidence="5 6">ATCC 35681</strain>
    </source>
</reference>
<evidence type="ECO:0000259" key="4">
    <source>
        <dbReference type="PROSITE" id="PS51918"/>
    </source>
</evidence>
<dbReference type="InterPro" id="IPR040086">
    <property type="entry name" value="MJ0683-like"/>
</dbReference>
<dbReference type="PANTHER" id="PTHR43432:SF3">
    <property type="entry name" value="SLR0285 PROTEIN"/>
    <property type="match status" value="1"/>
</dbReference>
<evidence type="ECO:0000313" key="6">
    <source>
        <dbReference type="Proteomes" id="UP000034189"/>
    </source>
</evidence>
<evidence type="ECO:0000256" key="1">
    <source>
        <dbReference type="ARBA" id="ARBA00022723"/>
    </source>
</evidence>
<name>A0A0F7FE89_PAEDU</name>
<organism evidence="5 6">
    <name type="scientific">Paenibacillus durus ATCC 35681</name>
    <dbReference type="NCBI Taxonomy" id="1333534"/>
    <lineage>
        <taxon>Bacteria</taxon>
        <taxon>Bacillati</taxon>
        <taxon>Bacillota</taxon>
        <taxon>Bacilli</taxon>
        <taxon>Bacillales</taxon>
        <taxon>Paenibacillaceae</taxon>
        <taxon>Paenibacillus</taxon>
    </lineage>
</organism>
<keyword evidence="2" id="KW-0408">Iron</keyword>
<dbReference type="RefSeq" id="WP_025695578.1">
    <property type="nucleotide sequence ID" value="NZ_ASQQ01000336.1"/>
</dbReference>
<dbReference type="SUPFAM" id="SSF102114">
    <property type="entry name" value="Radical SAM enzymes"/>
    <property type="match status" value="1"/>
</dbReference>
<dbReference type="SFLD" id="SFLDG01084">
    <property type="entry name" value="Uncharacterised_Radical_SAM_Su"/>
    <property type="match status" value="1"/>
</dbReference>
<keyword evidence="5" id="KW-0456">Lyase</keyword>
<proteinExistence type="predicted"/>
<dbReference type="InterPro" id="IPR058240">
    <property type="entry name" value="rSAM_sf"/>
</dbReference>
<dbReference type="OrthoDB" id="9785699at2"/>
<dbReference type="PANTHER" id="PTHR43432">
    <property type="entry name" value="SLR0285 PROTEIN"/>
    <property type="match status" value="1"/>
</dbReference>
<protein>
    <submittedName>
        <fullName evidence="5">DNA photolyase</fullName>
    </submittedName>
</protein>
<keyword evidence="3" id="KW-0411">Iron-sulfur</keyword>
<dbReference type="PROSITE" id="PS51918">
    <property type="entry name" value="RADICAL_SAM"/>
    <property type="match status" value="1"/>
</dbReference>
<dbReference type="Gene3D" id="3.80.30.30">
    <property type="match status" value="1"/>
</dbReference>
<dbReference type="GO" id="GO:0046872">
    <property type="term" value="F:metal ion binding"/>
    <property type="evidence" value="ECO:0007669"/>
    <property type="project" value="UniProtKB-KW"/>
</dbReference>
<dbReference type="Pfam" id="PF04055">
    <property type="entry name" value="Radical_SAM"/>
    <property type="match status" value="1"/>
</dbReference>
<feature type="domain" description="Radical SAM core" evidence="4">
    <location>
        <begin position="19"/>
        <end position="254"/>
    </location>
</feature>
<evidence type="ECO:0000256" key="2">
    <source>
        <dbReference type="ARBA" id="ARBA00023004"/>
    </source>
</evidence>
<dbReference type="HOGENOM" id="CLU_015525_2_2_9"/>